<dbReference type="AlphaFoldDB" id="A0A7Z2S7Q6"/>
<proteinExistence type="predicted"/>
<name>A0A7Z2S7Q6_9SPHN</name>
<evidence type="ECO:0008006" key="4">
    <source>
        <dbReference type="Google" id="ProtNLM"/>
    </source>
</evidence>
<evidence type="ECO:0000313" key="3">
    <source>
        <dbReference type="Proteomes" id="UP000464468"/>
    </source>
</evidence>
<feature type="signal peptide" evidence="1">
    <location>
        <begin position="1"/>
        <end position="19"/>
    </location>
</feature>
<keyword evidence="1" id="KW-0732">Signal</keyword>
<reference evidence="2 3" key="1">
    <citation type="submission" date="2020-01" db="EMBL/GenBank/DDBJ databases">
        <title>Sphingomonas sp. C33 whole genome sequece.</title>
        <authorList>
            <person name="Park C."/>
        </authorList>
    </citation>
    <scope>NUCLEOTIDE SEQUENCE [LARGE SCALE GENOMIC DNA]</scope>
    <source>
        <strain evidence="2 3">C33</strain>
    </source>
</reference>
<sequence>MLLRSVLIAASFLSLAACARDGELDPTGGMRIARSPCPASGIPAYTGDITLFRGAAGQAAQPDAAAIDLVATMTNLRVVCDETGPEIVATATFEVSARRSDARGARQVVLPYFATVVRGGNVVVAKRISRVTLDFADGQDRATASASGQAVVAASAAVLPEEVRDRITRRRRAGEQDAAIDPMADPLVRQAVARASFELLVGFQLTPEQLRYNVTR</sequence>
<keyword evidence="3" id="KW-1185">Reference proteome</keyword>
<dbReference type="KEGG" id="schy:GVO57_06660"/>
<accession>A0A7Z2S7Q6</accession>
<gene>
    <name evidence="2" type="ORF">GVO57_06660</name>
</gene>
<evidence type="ECO:0000313" key="2">
    <source>
        <dbReference type="EMBL" id="QHL90571.1"/>
    </source>
</evidence>
<dbReference type="RefSeq" id="WP_160592499.1">
    <property type="nucleotide sequence ID" value="NZ_CP047895.1"/>
</dbReference>
<feature type="chain" id="PRO_5031292018" description="Lipoprotein" evidence="1">
    <location>
        <begin position="20"/>
        <end position="216"/>
    </location>
</feature>
<organism evidence="2 3">
    <name type="scientific">Sphingomonas changnyeongensis</name>
    <dbReference type="NCBI Taxonomy" id="2698679"/>
    <lineage>
        <taxon>Bacteria</taxon>
        <taxon>Pseudomonadati</taxon>
        <taxon>Pseudomonadota</taxon>
        <taxon>Alphaproteobacteria</taxon>
        <taxon>Sphingomonadales</taxon>
        <taxon>Sphingomonadaceae</taxon>
        <taxon>Sphingomonas</taxon>
    </lineage>
</organism>
<protein>
    <recommendedName>
        <fullName evidence="4">Lipoprotein</fullName>
    </recommendedName>
</protein>
<dbReference type="Proteomes" id="UP000464468">
    <property type="component" value="Chromosome"/>
</dbReference>
<evidence type="ECO:0000256" key="1">
    <source>
        <dbReference type="SAM" id="SignalP"/>
    </source>
</evidence>
<dbReference type="EMBL" id="CP047895">
    <property type="protein sequence ID" value="QHL90571.1"/>
    <property type="molecule type" value="Genomic_DNA"/>
</dbReference>
<dbReference type="PROSITE" id="PS51257">
    <property type="entry name" value="PROKAR_LIPOPROTEIN"/>
    <property type="match status" value="1"/>
</dbReference>